<dbReference type="InterPro" id="IPR050769">
    <property type="entry name" value="NAT_camello-type"/>
</dbReference>
<evidence type="ECO:0000313" key="3">
    <source>
        <dbReference type="EMBL" id="OKH27684.1"/>
    </source>
</evidence>
<dbReference type="InterPro" id="IPR000182">
    <property type="entry name" value="GNAT_dom"/>
</dbReference>
<dbReference type="PANTHER" id="PTHR13947:SF37">
    <property type="entry name" value="LD18367P"/>
    <property type="match status" value="1"/>
</dbReference>
<evidence type="ECO:0000259" key="2">
    <source>
        <dbReference type="PROSITE" id="PS51186"/>
    </source>
</evidence>
<keyword evidence="4" id="KW-1185">Reference proteome</keyword>
<proteinExistence type="predicted"/>
<dbReference type="AlphaFoldDB" id="A0A1U7HVR4"/>
<dbReference type="GO" id="GO:0008080">
    <property type="term" value="F:N-acetyltransferase activity"/>
    <property type="evidence" value="ECO:0007669"/>
    <property type="project" value="InterPro"/>
</dbReference>
<dbReference type="CDD" id="cd04301">
    <property type="entry name" value="NAT_SF"/>
    <property type="match status" value="1"/>
</dbReference>
<dbReference type="STRING" id="247279.NIES1031_07125"/>
<dbReference type="SUPFAM" id="SSF55729">
    <property type="entry name" value="Acyl-CoA N-acyltransferases (Nat)"/>
    <property type="match status" value="1"/>
</dbReference>
<gene>
    <name evidence="3" type="ORF">NIES1031_07125</name>
</gene>
<dbReference type="InterPro" id="IPR016181">
    <property type="entry name" value="Acyl_CoA_acyltransferase"/>
</dbReference>
<protein>
    <submittedName>
        <fullName evidence="3">GNAT family N-acetyltransferase</fullName>
    </submittedName>
</protein>
<keyword evidence="1 3" id="KW-0808">Transferase</keyword>
<dbReference type="RefSeq" id="WP_073548782.1">
    <property type="nucleotide sequence ID" value="NZ_CAWMVK010000039.1"/>
</dbReference>
<accession>A0A1U7HVR4</accession>
<name>A0A1U7HVR4_9CHRO</name>
<dbReference type="PANTHER" id="PTHR13947">
    <property type="entry name" value="GNAT FAMILY N-ACETYLTRANSFERASE"/>
    <property type="match status" value="1"/>
</dbReference>
<feature type="domain" description="N-acetyltransferase" evidence="2">
    <location>
        <begin position="8"/>
        <end position="161"/>
    </location>
</feature>
<reference evidence="3 4" key="1">
    <citation type="submission" date="2016-11" db="EMBL/GenBank/DDBJ databases">
        <title>Draft Genome Sequences of Nine Cyanobacterial Strains from Diverse Habitats.</title>
        <authorList>
            <person name="Zhu T."/>
            <person name="Hou S."/>
            <person name="Lu X."/>
            <person name="Hess W.R."/>
        </authorList>
    </citation>
    <scope>NUCLEOTIDE SEQUENCE [LARGE SCALE GENOMIC DNA]</scope>
    <source>
        <strain evidence="3 4">5.2 s.c.1</strain>
    </source>
</reference>
<dbReference type="Pfam" id="PF00583">
    <property type="entry name" value="Acetyltransf_1"/>
    <property type="match status" value="1"/>
</dbReference>
<sequence length="162" mass="18589">MEAVYQNFLIRDWQPSDRTPVTDIIRSVLAEYHLDFEPHAADCDVVDVENYYLTTKGEFWVIQQDDRLVGTGGYYPVMRGEQAVEIRKMYLLPHVRGLGLGKYLLQQLEKAIAARGFRQIWIETASVLTTAVKLYESYGYQPASGVETARCDRVYVKQIVSC</sequence>
<dbReference type="OrthoDB" id="5419426at2"/>
<dbReference type="Gene3D" id="3.40.630.30">
    <property type="match status" value="1"/>
</dbReference>
<dbReference type="EMBL" id="MRCC01000005">
    <property type="protein sequence ID" value="OKH27684.1"/>
    <property type="molecule type" value="Genomic_DNA"/>
</dbReference>
<evidence type="ECO:0000256" key="1">
    <source>
        <dbReference type="ARBA" id="ARBA00022679"/>
    </source>
</evidence>
<organism evidence="3 4">
    <name type="scientific">Chroogloeocystis siderophila 5.2 s.c.1</name>
    <dbReference type="NCBI Taxonomy" id="247279"/>
    <lineage>
        <taxon>Bacteria</taxon>
        <taxon>Bacillati</taxon>
        <taxon>Cyanobacteriota</taxon>
        <taxon>Cyanophyceae</taxon>
        <taxon>Oscillatoriophycideae</taxon>
        <taxon>Chroococcales</taxon>
        <taxon>Chroococcaceae</taxon>
        <taxon>Chroogloeocystis</taxon>
    </lineage>
</organism>
<evidence type="ECO:0000313" key="4">
    <source>
        <dbReference type="Proteomes" id="UP000185984"/>
    </source>
</evidence>
<dbReference type="Proteomes" id="UP000185984">
    <property type="component" value="Unassembled WGS sequence"/>
</dbReference>
<dbReference type="PROSITE" id="PS51186">
    <property type="entry name" value="GNAT"/>
    <property type="match status" value="1"/>
</dbReference>
<comment type="caution">
    <text evidence="3">The sequence shown here is derived from an EMBL/GenBank/DDBJ whole genome shotgun (WGS) entry which is preliminary data.</text>
</comment>